<proteinExistence type="inferred from homology"/>
<dbReference type="Pfam" id="PF17773">
    <property type="entry name" value="UPF0176_N"/>
    <property type="match status" value="1"/>
</dbReference>
<dbReference type="Pfam" id="PF00581">
    <property type="entry name" value="Rhodanese"/>
    <property type="match status" value="1"/>
</dbReference>
<comment type="similarity">
    <text evidence="1">Belongs to the TrhO family.</text>
</comment>
<dbReference type="InterPro" id="IPR022111">
    <property type="entry name" value="Rhodanese_C"/>
</dbReference>
<dbReference type="EMBL" id="CP115156">
    <property type="protein sequence ID" value="WBL31377.1"/>
    <property type="molecule type" value="Genomic_DNA"/>
</dbReference>
<accession>A0ABY7M233</accession>
<keyword evidence="1" id="KW-0560">Oxidoreductase</keyword>
<reference evidence="3" key="1">
    <citation type="submission" date="2022-12" db="EMBL/GenBank/DDBJ databases">
        <title>Genomic Characterization of Candidatus Phytoplasma sacchari in China.</title>
        <authorList>
            <person name="Zhang R.-Y."/>
        </authorList>
    </citation>
    <scope>NUCLEOTIDE SEQUENCE [LARGE SCALE GENOMIC DNA]</scope>
    <source>
        <strain evidence="3">SCWL1</strain>
    </source>
</reference>
<dbReference type="PROSITE" id="PS50206">
    <property type="entry name" value="RHODANESE_3"/>
    <property type="match status" value="1"/>
</dbReference>
<evidence type="ECO:0000259" key="2">
    <source>
        <dbReference type="PROSITE" id="PS50206"/>
    </source>
</evidence>
<name>A0ABY7M233_9MOLU</name>
<dbReference type="HAMAP" id="MF_00469">
    <property type="entry name" value="TrhO"/>
    <property type="match status" value="1"/>
</dbReference>
<evidence type="ECO:0000313" key="4">
    <source>
        <dbReference type="Proteomes" id="UP001210120"/>
    </source>
</evidence>
<dbReference type="Gene3D" id="3.40.250.10">
    <property type="entry name" value="Rhodanese-like domain"/>
    <property type="match status" value="1"/>
</dbReference>
<dbReference type="CDD" id="cd01518">
    <property type="entry name" value="RHOD_YceA"/>
    <property type="match status" value="1"/>
</dbReference>
<feature type="domain" description="Rhodanese" evidence="2">
    <location>
        <begin position="129"/>
        <end position="219"/>
    </location>
</feature>
<dbReference type="SMART" id="SM00450">
    <property type="entry name" value="RHOD"/>
    <property type="match status" value="1"/>
</dbReference>
<keyword evidence="4" id="KW-1185">Reference proteome</keyword>
<dbReference type="InterPro" id="IPR001763">
    <property type="entry name" value="Rhodanese-like_dom"/>
</dbReference>
<dbReference type="PANTHER" id="PTHR43268">
    <property type="entry name" value="THIOSULFATE SULFURTRANSFERASE/RHODANESE-LIKE DOMAIN-CONTAINING PROTEIN 2"/>
    <property type="match status" value="1"/>
</dbReference>
<dbReference type="InterPro" id="IPR020936">
    <property type="entry name" value="TrhO"/>
</dbReference>
<dbReference type="Pfam" id="PF12368">
    <property type="entry name" value="Rhodanese_C"/>
    <property type="match status" value="1"/>
</dbReference>
<protein>
    <recommendedName>
        <fullName evidence="1">tRNA uridine(34) hydroxylase</fullName>
        <ecNumber evidence="1">1.14.-.-</ecNumber>
    </recommendedName>
    <alternativeName>
        <fullName evidence="1">tRNA hydroxylation protein O</fullName>
    </alternativeName>
</protein>
<keyword evidence="1" id="KW-0819">tRNA processing</keyword>
<dbReference type="Gene3D" id="3.30.70.100">
    <property type="match status" value="1"/>
</dbReference>
<dbReference type="InterPro" id="IPR036873">
    <property type="entry name" value="Rhodanese-like_dom_sf"/>
</dbReference>
<dbReference type="InterPro" id="IPR040503">
    <property type="entry name" value="TRHO_N"/>
</dbReference>
<dbReference type="PANTHER" id="PTHR43268:SF3">
    <property type="entry name" value="RHODANESE-LIKE DOMAIN-CONTAINING PROTEIN 7-RELATED"/>
    <property type="match status" value="1"/>
</dbReference>
<dbReference type="Proteomes" id="UP001210120">
    <property type="component" value="Chromosome"/>
</dbReference>
<dbReference type="SUPFAM" id="SSF52821">
    <property type="entry name" value="Rhodanese/Cell cycle control phosphatase"/>
    <property type="match status" value="1"/>
</dbReference>
<comment type="catalytic activity">
    <reaction evidence="1">
        <text>uridine(34) in tRNA + AH2 + O2 = 5-hydroxyuridine(34) in tRNA + A + H2O</text>
        <dbReference type="Rhea" id="RHEA:64224"/>
        <dbReference type="Rhea" id="RHEA-COMP:11727"/>
        <dbReference type="Rhea" id="RHEA-COMP:13381"/>
        <dbReference type="ChEBI" id="CHEBI:13193"/>
        <dbReference type="ChEBI" id="CHEBI:15377"/>
        <dbReference type="ChEBI" id="CHEBI:15379"/>
        <dbReference type="ChEBI" id="CHEBI:17499"/>
        <dbReference type="ChEBI" id="CHEBI:65315"/>
        <dbReference type="ChEBI" id="CHEBI:136877"/>
    </reaction>
</comment>
<evidence type="ECO:0000313" key="3">
    <source>
        <dbReference type="EMBL" id="WBL31377.1"/>
    </source>
</evidence>
<comment type="function">
    <text evidence="1">Catalyzes oxygen-dependent 5-hydroxyuridine (ho5U) modification at position 34 in tRNAs.</text>
</comment>
<gene>
    <name evidence="1" type="primary">trhO</name>
    <name evidence="3" type="ORF">O7R10_02075</name>
</gene>
<organism evidence="3 4">
    <name type="scientific">Candidatus Phytoplasma sacchari</name>
    <dbReference type="NCBI Taxonomy" id="2609813"/>
    <lineage>
        <taxon>Bacteria</taxon>
        <taxon>Bacillati</taxon>
        <taxon>Mycoplasmatota</taxon>
        <taxon>Mollicutes</taxon>
        <taxon>Acholeplasmatales</taxon>
        <taxon>Acholeplasmataceae</taxon>
        <taxon>Candidatus Phytoplasma</taxon>
        <taxon>16SrXI (Rice yellow dwarf group)</taxon>
    </lineage>
</organism>
<sequence>MLVDKNYYIILYYHYVRIKEPEYLRKEQFDECRKLNLMGRIIVSSEGINGTLSGLCKNIELYMINLKKNKYFKNINFKIVEHNENVFSKLSVKHRKEIVSLKLNKDIFPKNREEFYLNPQEFYDIISKNNNDTFLLDVRNNYEYDLGHFKNSINPNINHFRELPNWIEKEISNFKDKKVIIYCTGGVRCEKISTFLKEKGIWEVYQLKGGIINYSQDKKVNGKLFEGKMYVFDQRISMNVNFDEKKIIGKDYFDQKPCERYINCANPECNKQILCSEKNEYNYLGSCSDNCRNNKKNRYFKKKLIKQKNFQ</sequence>
<dbReference type="NCBIfam" id="NF001135">
    <property type="entry name" value="PRK00142.1-3"/>
    <property type="match status" value="1"/>
</dbReference>
<evidence type="ECO:0000256" key="1">
    <source>
        <dbReference type="HAMAP-Rule" id="MF_00469"/>
    </source>
</evidence>
<dbReference type="EC" id="1.14.-.-" evidence="1"/>